<dbReference type="Proteomes" id="UP000243423">
    <property type="component" value="Nucleomorph 2"/>
</dbReference>
<gene>
    <name evidence="2" type="ORF">CPARA_2gp327</name>
</gene>
<evidence type="ECO:0000313" key="3">
    <source>
        <dbReference type="Proteomes" id="UP000243423"/>
    </source>
</evidence>
<protein>
    <submittedName>
        <fullName evidence="2">Uncharacterized protein</fullName>
    </submittedName>
</protein>
<keyword evidence="2" id="KW-0542">Nucleomorph</keyword>
<reference evidence="2 3" key="1">
    <citation type="journal article" date="2011" name="Genome Biol. Evol.">
        <title>Complete nucleomorph genome sequence of the nonphotosynthetic alga Cryptomonas paramecium reveals a core nucleomorph gene set.</title>
        <authorList>
            <person name="Tanifuji G."/>
            <person name="Onodera N.T."/>
            <person name="Wheeler T.J."/>
            <person name="Dlutek M."/>
            <person name="Donaher N."/>
            <person name="Archibald J.M."/>
        </authorList>
    </citation>
    <scope>NUCLEOTIDE SEQUENCE [LARGE SCALE GENOMIC DNA]</scope>
    <source>
        <strain evidence="2 3">CCAP977/2A</strain>
    </source>
</reference>
<dbReference type="RefSeq" id="XP_003239883.1">
    <property type="nucleotide sequence ID" value="XM_003239835.1"/>
</dbReference>
<sequence length="107" mass="12754">METIRPGKNIKKLTKFLLLQGKVKISKKALVFLTKFCIQTIQLIIKKTKIPCENTRRDARKKKLTQLLTYQTILDKYTEEIKEEKRKIQIEKKRMKNIIFCKKTLSI</sequence>
<name>F2HI39_9CRYP</name>
<organism evidence="2 3">
    <name type="scientific">Cryptomonas paramaecium</name>
    <dbReference type="NCBI Taxonomy" id="2898"/>
    <lineage>
        <taxon>Eukaryota</taxon>
        <taxon>Cryptophyceae</taxon>
        <taxon>Cryptomonadales</taxon>
        <taxon>Cryptomonadaceae</taxon>
        <taxon>Cryptomonas</taxon>
    </lineage>
</organism>
<geneLocation type="nucleomorph" evidence="2"/>
<accession>F2HI39</accession>
<keyword evidence="1" id="KW-0175">Coiled coil</keyword>
<evidence type="ECO:0000313" key="2">
    <source>
        <dbReference type="EMBL" id="AEA38985.1"/>
    </source>
</evidence>
<dbReference type="AlphaFoldDB" id="F2HI39"/>
<feature type="coiled-coil region" evidence="1">
    <location>
        <begin position="67"/>
        <end position="98"/>
    </location>
</feature>
<evidence type="ECO:0000256" key="1">
    <source>
        <dbReference type="SAM" id="Coils"/>
    </source>
</evidence>
<dbReference type="EMBL" id="CP002173">
    <property type="protein sequence ID" value="AEA38985.1"/>
    <property type="molecule type" value="Genomic_DNA"/>
</dbReference>
<proteinExistence type="predicted"/>
<dbReference type="GeneID" id="10447229"/>